<feature type="signal peptide" evidence="1">
    <location>
        <begin position="1"/>
        <end position="19"/>
    </location>
</feature>
<protein>
    <submittedName>
        <fullName evidence="2">BnaAnng04030D protein</fullName>
    </submittedName>
</protein>
<dbReference type="EMBL" id="LK032256">
    <property type="protein sequence ID" value="CDY30628.1"/>
    <property type="molecule type" value="Genomic_DNA"/>
</dbReference>
<sequence>MFLTRALVLHLDLFTFKYADDWLKDEDNAGNDEVVYRSVILNKMTTMCL</sequence>
<feature type="chain" id="PRO_5001736511" evidence="1">
    <location>
        <begin position="20"/>
        <end position="49"/>
    </location>
</feature>
<keyword evidence="3" id="KW-1185">Reference proteome</keyword>
<dbReference type="Proteomes" id="UP000028999">
    <property type="component" value="Unassembled WGS sequence"/>
</dbReference>
<accession>A0A078H1G9</accession>
<dbReference type="AlphaFoldDB" id="A0A078H1G9"/>
<evidence type="ECO:0000313" key="2">
    <source>
        <dbReference type="EMBL" id="CDY30628.1"/>
    </source>
</evidence>
<reference evidence="2 3" key="1">
    <citation type="journal article" date="2014" name="Science">
        <title>Plant genetics. Early allopolyploid evolution in the post-Neolithic Brassica napus oilseed genome.</title>
        <authorList>
            <person name="Chalhoub B."/>
            <person name="Denoeud F."/>
            <person name="Liu S."/>
            <person name="Parkin I.A."/>
            <person name="Tang H."/>
            <person name="Wang X."/>
            <person name="Chiquet J."/>
            <person name="Belcram H."/>
            <person name="Tong C."/>
            <person name="Samans B."/>
            <person name="Correa M."/>
            <person name="Da Silva C."/>
            <person name="Just J."/>
            <person name="Falentin C."/>
            <person name="Koh C.S."/>
            <person name="Le Clainche I."/>
            <person name="Bernard M."/>
            <person name="Bento P."/>
            <person name="Noel B."/>
            <person name="Labadie K."/>
            <person name="Alberti A."/>
            <person name="Charles M."/>
            <person name="Arnaud D."/>
            <person name="Guo H."/>
            <person name="Daviaud C."/>
            <person name="Alamery S."/>
            <person name="Jabbari K."/>
            <person name="Zhao M."/>
            <person name="Edger P.P."/>
            <person name="Chelaifa H."/>
            <person name="Tack D."/>
            <person name="Lassalle G."/>
            <person name="Mestiri I."/>
            <person name="Schnel N."/>
            <person name="Le Paslier M.C."/>
            <person name="Fan G."/>
            <person name="Renault V."/>
            <person name="Bayer P.E."/>
            <person name="Golicz A.A."/>
            <person name="Manoli S."/>
            <person name="Lee T.H."/>
            <person name="Thi V.H."/>
            <person name="Chalabi S."/>
            <person name="Hu Q."/>
            <person name="Fan C."/>
            <person name="Tollenaere R."/>
            <person name="Lu Y."/>
            <person name="Battail C."/>
            <person name="Shen J."/>
            <person name="Sidebottom C.H."/>
            <person name="Wang X."/>
            <person name="Canaguier A."/>
            <person name="Chauveau A."/>
            <person name="Berard A."/>
            <person name="Deniot G."/>
            <person name="Guan M."/>
            <person name="Liu Z."/>
            <person name="Sun F."/>
            <person name="Lim Y.P."/>
            <person name="Lyons E."/>
            <person name="Town C.D."/>
            <person name="Bancroft I."/>
            <person name="Wang X."/>
            <person name="Meng J."/>
            <person name="Ma J."/>
            <person name="Pires J.C."/>
            <person name="King G.J."/>
            <person name="Brunel D."/>
            <person name="Delourme R."/>
            <person name="Renard M."/>
            <person name="Aury J.M."/>
            <person name="Adams K.L."/>
            <person name="Batley J."/>
            <person name="Snowdon R.J."/>
            <person name="Tost J."/>
            <person name="Edwards D."/>
            <person name="Zhou Y."/>
            <person name="Hua W."/>
            <person name="Sharpe A.G."/>
            <person name="Paterson A.H."/>
            <person name="Guan C."/>
            <person name="Wincker P."/>
        </authorList>
    </citation>
    <scope>NUCLEOTIDE SEQUENCE [LARGE SCALE GENOMIC DNA]</scope>
    <source>
        <strain evidence="3">cv. Darmor-bzh</strain>
    </source>
</reference>
<evidence type="ECO:0000256" key="1">
    <source>
        <dbReference type="SAM" id="SignalP"/>
    </source>
</evidence>
<evidence type="ECO:0000313" key="3">
    <source>
        <dbReference type="Proteomes" id="UP000028999"/>
    </source>
</evidence>
<keyword evidence="1" id="KW-0732">Signal</keyword>
<organism evidence="2 3">
    <name type="scientific">Brassica napus</name>
    <name type="common">Rape</name>
    <dbReference type="NCBI Taxonomy" id="3708"/>
    <lineage>
        <taxon>Eukaryota</taxon>
        <taxon>Viridiplantae</taxon>
        <taxon>Streptophyta</taxon>
        <taxon>Embryophyta</taxon>
        <taxon>Tracheophyta</taxon>
        <taxon>Spermatophyta</taxon>
        <taxon>Magnoliopsida</taxon>
        <taxon>eudicotyledons</taxon>
        <taxon>Gunneridae</taxon>
        <taxon>Pentapetalae</taxon>
        <taxon>rosids</taxon>
        <taxon>malvids</taxon>
        <taxon>Brassicales</taxon>
        <taxon>Brassicaceae</taxon>
        <taxon>Brassiceae</taxon>
        <taxon>Brassica</taxon>
    </lineage>
</organism>
<dbReference type="PaxDb" id="3708-A0A078H1G9"/>
<dbReference type="Gramene" id="CDY30628">
    <property type="protein sequence ID" value="CDY30628"/>
    <property type="gene ID" value="GSBRNA2T00045918001"/>
</dbReference>
<proteinExistence type="predicted"/>
<gene>
    <name evidence="2" type="primary">BnaAnng04030D</name>
    <name evidence="2" type="ORF">GSBRNA2T00045918001</name>
</gene>
<name>A0A078H1G9_BRANA</name>